<keyword evidence="5 7" id="KW-1133">Transmembrane helix</keyword>
<keyword evidence="4 7" id="KW-0812">Transmembrane</keyword>
<feature type="transmembrane region" description="Helical" evidence="7">
    <location>
        <begin position="21"/>
        <end position="38"/>
    </location>
</feature>
<dbReference type="eggNOG" id="COG0555">
    <property type="taxonomic scope" value="Bacteria"/>
</dbReference>
<feature type="transmembrane region" description="Helical" evidence="7">
    <location>
        <begin position="201"/>
        <end position="221"/>
    </location>
</feature>
<dbReference type="PROSITE" id="PS50928">
    <property type="entry name" value="ABC_TM1"/>
    <property type="match status" value="1"/>
</dbReference>
<evidence type="ECO:0000256" key="1">
    <source>
        <dbReference type="ARBA" id="ARBA00004651"/>
    </source>
</evidence>
<keyword evidence="2 7" id="KW-0813">Transport</keyword>
<evidence type="ECO:0000259" key="8">
    <source>
        <dbReference type="PROSITE" id="PS50928"/>
    </source>
</evidence>
<dbReference type="PANTHER" id="PTHR30183:SF3">
    <property type="entry name" value="MOLYBDENUM TRANSPORT SYSTEM PERMEASE PROTEIN MODB"/>
    <property type="match status" value="1"/>
</dbReference>
<proteinExistence type="inferred from homology"/>
<evidence type="ECO:0000313" key="10">
    <source>
        <dbReference type="Proteomes" id="UP000004947"/>
    </source>
</evidence>
<protein>
    <submittedName>
        <fullName evidence="9">ABC transporter, permease protein</fullName>
    </submittedName>
</protein>
<evidence type="ECO:0000256" key="4">
    <source>
        <dbReference type="ARBA" id="ARBA00022692"/>
    </source>
</evidence>
<feature type="transmembrane region" description="Helical" evidence="7">
    <location>
        <begin position="249"/>
        <end position="271"/>
    </location>
</feature>
<name>A6DHY7_9BACT</name>
<keyword evidence="6 7" id="KW-0472">Membrane</keyword>
<evidence type="ECO:0000256" key="6">
    <source>
        <dbReference type="ARBA" id="ARBA00023136"/>
    </source>
</evidence>
<organism evidence="9 10">
    <name type="scientific">Lentisphaera araneosa HTCC2155</name>
    <dbReference type="NCBI Taxonomy" id="313628"/>
    <lineage>
        <taxon>Bacteria</taxon>
        <taxon>Pseudomonadati</taxon>
        <taxon>Lentisphaerota</taxon>
        <taxon>Lentisphaeria</taxon>
        <taxon>Lentisphaerales</taxon>
        <taxon>Lentisphaeraceae</taxon>
        <taxon>Lentisphaera</taxon>
    </lineage>
</organism>
<evidence type="ECO:0000256" key="7">
    <source>
        <dbReference type="RuleBase" id="RU363032"/>
    </source>
</evidence>
<evidence type="ECO:0000256" key="2">
    <source>
        <dbReference type="ARBA" id="ARBA00022448"/>
    </source>
</evidence>
<feature type="transmembrane region" description="Helical" evidence="7">
    <location>
        <begin position="128"/>
        <end position="153"/>
    </location>
</feature>
<dbReference type="PANTHER" id="PTHR30183">
    <property type="entry name" value="MOLYBDENUM TRANSPORT SYSTEM PERMEASE PROTEIN MODB"/>
    <property type="match status" value="1"/>
</dbReference>
<feature type="domain" description="ABC transmembrane type-1" evidence="8">
    <location>
        <begin position="130"/>
        <end position="328"/>
    </location>
</feature>
<feature type="transmembrane region" description="Helical" evidence="7">
    <location>
        <begin position="311"/>
        <end position="332"/>
    </location>
</feature>
<dbReference type="STRING" id="313628.LNTAR_08729"/>
<feature type="transmembrane region" description="Helical" evidence="7">
    <location>
        <begin position="165"/>
        <end position="189"/>
    </location>
</feature>
<comment type="subcellular location">
    <subcellularLocation>
        <location evidence="1 7">Cell membrane</location>
        <topology evidence="1 7">Multi-pass membrane protein</topology>
    </subcellularLocation>
</comment>
<dbReference type="GO" id="GO:0005886">
    <property type="term" value="C:plasma membrane"/>
    <property type="evidence" value="ECO:0007669"/>
    <property type="project" value="UniProtKB-SubCell"/>
</dbReference>
<dbReference type="SUPFAM" id="SSF161098">
    <property type="entry name" value="MetI-like"/>
    <property type="match status" value="1"/>
</dbReference>
<dbReference type="InterPro" id="IPR000515">
    <property type="entry name" value="MetI-like"/>
</dbReference>
<sequence>MINKQQVDKVFRLSLWTISTFYFLMLILFIAADFLYLVKEPQGKAGLISRHGGKVTLNWLHGGDNSIGIESEDNQETFFIERNPESLHYETVIVEDGDMIRKGERLTMAELSGTDAFLNIFYSPEIRYSLILSLLSCSLSSILSIWVAIPIAYIMSHHKFPAKKFVDAVLDIPIILPPLVIGISLLALFNLAPFSWVSQWIVFEIPAVIIAQFTVACAFAVRTLRVTFERIPTRFENVALTLGCNRTQAFFLVILPQARYGIITALTLAWARSLGEFGPILVFAGSTSFRTEVLPTSVFLELQSGSLKGTLVISLMMIFLSIIILIITRLFASGESIRK</sequence>
<dbReference type="RefSeq" id="WP_007277522.1">
    <property type="nucleotide sequence ID" value="NZ_ABCK01000004.1"/>
</dbReference>
<evidence type="ECO:0000313" key="9">
    <source>
        <dbReference type="EMBL" id="EDM28641.1"/>
    </source>
</evidence>
<dbReference type="CDD" id="cd06261">
    <property type="entry name" value="TM_PBP2"/>
    <property type="match status" value="1"/>
</dbReference>
<comment type="caution">
    <text evidence="9">The sequence shown here is derived from an EMBL/GenBank/DDBJ whole genome shotgun (WGS) entry which is preliminary data.</text>
</comment>
<reference evidence="9 10" key="1">
    <citation type="journal article" date="2010" name="J. Bacteriol.">
        <title>Genome sequence of Lentisphaera araneosa HTCC2155T, the type species of the order Lentisphaerales in the phylum Lentisphaerae.</title>
        <authorList>
            <person name="Thrash J.C."/>
            <person name="Cho J.C."/>
            <person name="Vergin K.L."/>
            <person name="Morris R.M."/>
            <person name="Giovannoni S.J."/>
        </authorList>
    </citation>
    <scope>NUCLEOTIDE SEQUENCE [LARGE SCALE GENOMIC DNA]</scope>
    <source>
        <strain evidence="9 10">HTCC2155</strain>
    </source>
</reference>
<keyword evidence="3" id="KW-1003">Cell membrane</keyword>
<dbReference type="Gene3D" id="1.10.3720.10">
    <property type="entry name" value="MetI-like"/>
    <property type="match status" value="1"/>
</dbReference>
<dbReference type="InterPro" id="IPR035906">
    <property type="entry name" value="MetI-like_sf"/>
</dbReference>
<keyword evidence="10" id="KW-1185">Reference proteome</keyword>
<dbReference type="Pfam" id="PF00528">
    <property type="entry name" value="BPD_transp_1"/>
    <property type="match status" value="1"/>
</dbReference>
<comment type="similarity">
    <text evidence="7">Belongs to the binding-protein-dependent transport system permease family.</text>
</comment>
<dbReference type="EMBL" id="ABCK01000004">
    <property type="protein sequence ID" value="EDM28641.1"/>
    <property type="molecule type" value="Genomic_DNA"/>
</dbReference>
<gene>
    <name evidence="9" type="ORF">LNTAR_08729</name>
</gene>
<dbReference type="GO" id="GO:0055085">
    <property type="term" value="P:transmembrane transport"/>
    <property type="evidence" value="ECO:0007669"/>
    <property type="project" value="InterPro"/>
</dbReference>
<accession>A6DHY7</accession>
<evidence type="ECO:0000256" key="3">
    <source>
        <dbReference type="ARBA" id="ARBA00022475"/>
    </source>
</evidence>
<evidence type="ECO:0000256" key="5">
    <source>
        <dbReference type="ARBA" id="ARBA00022989"/>
    </source>
</evidence>
<dbReference type="Proteomes" id="UP000004947">
    <property type="component" value="Unassembled WGS sequence"/>
</dbReference>
<dbReference type="AlphaFoldDB" id="A6DHY7"/>